<name>A0A0C2D163_9BACT</name>
<organism evidence="1 2">
    <name type="scientific">Enhygromyxa salina</name>
    <dbReference type="NCBI Taxonomy" id="215803"/>
    <lineage>
        <taxon>Bacteria</taxon>
        <taxon>Pseudomonadati</taxon>
        <taxon>Myxococcota</taxon>
        <taxon>Polyangia</taxon>
        <taxon>Nannocystales</taxon>
        <taxon>Nannocystaceae</taxon>
        <taxon>Enhygromyxa</taxon>
    </lineage>
</organism>
<accession>A0A0C2D163</accession>
<proteinExistence type="predicted"/>
<protein>
    <submittedName>
        <fullName evidence="1">Uncharacterized protein</fullName>
    </submittedName>
</protein>
<evidence type="ECO:0000313" key="2">
    <source>
        <dbReference type="Proteomes" id="UP000031599"/>
    </source>
</evidence>
<sequence length="528" mass="58553">MGRRNQSPALDTAQALERVGADLRGRHPERALACLLSVWAEHRAPEIASLIEALSAQLSGAYPALPTGSRRDFDEAWTTRLRAGDLAERGLLLERVLEGAGPEVCPRLQQLAALPPDPRIASAILRGVLHWTASPRSKTWTAMHRVLRAHADPRSLPALEHDRGPRDLYPPYGFSRRTGGTRRTITTIQRAIAKRAIALSPEQAATVAALAKVISEGVADQGVTLLANVYANPADLDQRRIYADWLEQRGDPRGEFINLQLLAAEHSSPAIHRRIAKLRSAHQTAWLGRIASAFVSRSVRFANGFPVHGVLRRRLRNPGVYIDAPEWATFQSLVAAPAVILRSSTMRSLTEIHDEERNAASLRQAEPPIPGVRRLVVTDSDRWAARRRLSIQRFDRHGNPINSDVQGLPDLREVAMNRVGSEPHSGGGFESWARRLASPLLQDLEQLELVLPEDTQGPLQVAGWLAMLRASRCRSISRLRLRRGDLIVDIEAEHGDWSRVHAHGRGHTRELIAHELTGLDNCELLIDE</sequence>
<comment type="caution">
    <text evidence="1">The sequence shown here is derived from an EMBL/GenBank/DDBJ whole genome shotgun (WGS) entry which is preliminary data.</text>
</comment>
<dbReference type="NCBIfam" id="TIGR02996">
    <property type="entry name" value="rpt_mate_G_obs"/>
    <property type="match status" value="1"/>
</dbReference>
<dbReference type="EMBL" id="JMCC02000050">
    <property type="protein sequence ID" value="KIG15570.1"/>
    <property type="molecule type" value="Genomic_DNA"/>
</dbReference>
<evidence type="ECO:0000313" key="1">
    <source>
        <dbReference type="EMBL" id="KIG15570.1"/>
    </source>
</evidence>
<gene>
    <name evidence="1" type="ORF">DB30_05444</name>
</gene>
<dbReference type="Proteomes" id="UP000031599">
    <property type="component" value="Unassembled WGS sequence"/>
</dbReference>
<dbReference type="RefSeq" id="WP_052551344.1">
    <property type="nucleotide sequence ID" value="NZ_JMCC02000050.1"/>
</dbReference>
<dbReference type="AlphaFoldDB" id="A0A0C2D163"/>
<dbReference type="InterPro" id="IPR014338">
    <property type="entry name" value="CHP02996_rpt-companion-dom"/>
</dbReference>
<reference evidence="1 2" key="1">
    <citation type="submission" date="2014-12" db="EMBL/GenBank/DDBJ databases">
        <title>Genome assembly of Enhygromyxa salina DSM 15201.</title>
        <authorList>
            <person name="Sharma G."/>
            <person name="Subramanian S."/>
        </authorList>
    </citation>
    <scope>NUCLEOTIDE SEQUENCE [LARGE SCALE GENOMIC DNA]</scope>
    <source>
        <strain evidence="1 2">DSM 15201</strain>
    </source>
</reference>